<keyword evidence="4" id="KW-0347">Helicase</keyword>
<evidence type="ECO:0000256" key="2">
    <source>
        <dbReference type="ARBA" id="ARBA00022763"/>
    </source>
</evidence>
<evidence type="ECO:0000256" key="4">
    <source>
        <dbReference type="ARBA" id="ARBA00022806"/>
    </source>
</evidence>
<evidence type="ECO:0000256" key="9">
    <source>
        <dbReference type="ARBA" id="ARBA00093467"/>
    </source>
</evidence>
<evidence type="ECO:0008006" key="14">
    <source>
        <dbReference type="Google" id="ProtNLM"/>
    </source>
</evidence>
<gene>
    <name evidence="12" type="ORF">APZ16_02900</name>
</gene>
<evidence type="ECO:0000256" key="7">
    <source>
        <dbReference type="ARBA" id="ARBA00023204"/>
    </source>
</evidence>
<keyword evidence="7" id="KW-0234">DNA repair</keyword>
<dbReference type="STRING" id="1776334.APZ16_02900"/>
<dbReference type="SMART" id="SM00490">
    <property type="entry name" value="HELICc"/>
    <property type="match status" value="1"/>
</dbReference>
<dbReference type="GO" id="GO:0004386">
    <property type="term" value="F:helicase activity"/>
    <property type="evidence" value="ECO:0007669"/>
    <property type="project" value="UniProtKB-KW"/>
</dbReference>
<evidence type="ECO:0000256" key="5">
    <source>
        <dbReference type="ARBA" id="ARBA00022840"/>
    </source>
</evidence>
<accession>A0A147K0N7</accession>
<evidence type="ECO:0000313" key="13">
    <source>
        <dbReference type="Proteomes" id="UP000074294"/>
    </source>
</evidence>
<dbReference type="PANTHER" id="PTHR47962:SF5">
    <property type="entry name" value="ATP-DEPENDENT HELICASE LHR-RELATED"/>
    <property type="match status" value="1"/>
</dbReference>
<dbReference type="EMBL" id="LQMQ01000007">
    <property type="protein sequence ID" value="KUO42399.1"/>
    <property type="molecule type" value="Genomic_DNA"/>
</dbReference>
<comment type="caution">
    <text evidence="12">The sequence shown here is derived from an EMBL/GenBank/DDBJ whole genome shotgun (WGS) entry which is preliminary data.</text>
</comment>
<dbReference type="Pfam" id="PF00271">
    <property type="entry name" value="Helicase_C"/>
    <property type="match status" value="1"/>
</dbReference>
<evidence type="ECO:0000256" key="3">
    <source>
        <dbReference type="ARBA" id="ARBA00022801"/>
    </source>
</evidence>
<dbReference type="InterPro" id="IPR014001">
    <property type="entry name" value="Helicase_ATP-bd"/>
</dbReference>
<dbReference type="Pfam" id="PF08494">
    <property type="entry name" value="DEAD_assoc"/>
    <property type="match status" value="1"/>
</dbReference>
<dbReference type="SUPFAM" id="SSF52540">
    <property type="entry name" value="P-loop containing nucleoside triphosphate hydrolases"/>
    <property type="match status" value="1"/>
</dbReference>
<evidence type="ECO:0000259" key="10">
    <source>
        <dbReference type="PROSITE" id="PS51192"/>
    </source>
</evidence>
<keyword evidence="2" id="KW-0227">DNA damage</keyword>
<dbReference type="GO" id="GO:0003677">
    <property type="term" value="F:DNA binding"/>
    <property type="evidence" value="ECO:0007669"/>
    <property type="project" value="UniProtKB-KW"/>
</dbReference>
<dbReference type="GO" id="GO:0005524">
    <property type="term" value="F:ATP binding"/>
    <property type="evidence" value="ECO:0007669"/>
    <property type="project" value="UniProtKB-KW"/>
</dbReference>
<dbReference type="InterPro" id="IPR013701">
    <property type="entry name" value="Lhr-like_DEAD/DEAH_assoc"/>
</dbReference>
<dbReference type="Gene3D" id="3.40.50.300">
    <property type="entry name" value="P-loop containing nucleotide triphosphate hydrolases"/>
    <property type="match status" value="2"/>
</dbReference>
<keyword evidence="5" id="KW-0067">ATP-binding</keyword>
<dbReference type="InterPro" id="IPR045628">
    <property type="entry name" value="Lhr_WH_dom"/>
</dbReference>
<dbReference type="InterPro" id="IPR011545">
    <property type="entry name" value="DEAD/DEAH_box_helicase_dom"/>
</dbReference>
<dbReference type="InterPro" id="IPR017170">
    <property type="entry name" value="Lhr-like"/>
</dbReference>
<dbReference type="Pfam" id="PF00270">
    <property type="entry name" value="DEAD"/>
    <property type="match status" value="1"/>
</dbReference>
<keyword evidence="1" id="KW-0547">Nucleotide-binding</keyword>
<dbReference type="InterPro" id="IPR052511">
    <property type="entry name" value="ATP-dep_Helicase"/>
</dbReference>
<evidence type="ECO:0000313" key="12">
    <source>
        <dbReference type="EMBL" id="KUO42399.1"/>
    </source>
</evidence>
<keyword evidence="8" id="KW-0413">Isomerase</keyword>
<evidence type="ECO:0000256" key="8">
    <source>
        <dbReference type="ARBA" id="ARBA00023235"/>
    </source>
</evidence>
<dbReference type="PROSITE" id="PS51192">
    <property type="entry name" value="HELICASE_ATP_BIND_1"/>
    <property type="match status" value="1"/>
</dbReference>
<evidence type="ECO:0000259" key="11">
    <source>
        <dbReference type="PROSITE" id="PS51194"/>
    </source>
</evidence>
<dbReference type="Proteomes" id="UP000074294">
    <property type="component" value="Unassembled WGS sequence"/>
</dbReference>
<dbReference type="PIRSF" id="PIRSF037307">
    <property type="entry name" value="Lhr-like_helic_prd"/>
    <property type="match status" value="1"/>
</dbReference>
<name>A0A147K0N7_HADYE</name>
<dbReference type="AlphaFoldDB" id="A0A147K0N7"/>
<protein>
    <recommendedName>
        <fullName evidence="14">ATP-dependent helicase</fullName>
    </recommendedName>
</protein>
<dbReference type="GO" id="GO:0140097">
    <property type="term" value="F:catalytic activity, acting on DNA"/>
    <property type="evidence" value="ECO:0007669"/>
    <property type="project" value="UniProtKB-ARBA"/>
</dbReference>
<dbReference type="Pfam" id="PF19306">
    <property type="entry name" value="WHD_Lhr"/>
    <property type="match status" value="1"/>
</dbReference>
<dbReference type="SMART" id="SM00487">
    <property type="entry name" value="DEXDc"/>
    <property type="match status" value="1"/>
</dbReference>
<dbReference type="InterPro" id="IPR001650">
    <property type="entry name" value="Helicase_C-like"/>
</dbReference>
<keyword evidence="3" id="KW-0378">Hydrolase</keyword>
<sequence>MDVFSQLSEPVRQVVKKMGLSKPTKPQELAIPAILSGRNVLLIAPTGTGKTEAALLPVLSLYLSQKHQTGIKILYIAPLRALNRDMLSRLTKMCQELEINIAVRHGDTTAVERQQQKAEPPEMLITTPETLQAILPGKIIGKHLKGVQWVIVDEIHELAADKRGVQLAVGLERLSKIAGEFQRIGLSATVGSKNEIAKFLAGTERQVEILDASMEKEMEVKVESPMPTKDDVELAERLYVDPTMAARLRKLQELINQHESVLVFVNTRETAEMLGSRLKLLDPSLKVGIHHGSLAREIRIEAEEEFRNGRLKGLICTSSMELGIDIGAVDLVVQYMSPRQVTRLVQRIGRSGHRVEARSRGIVISSSPDDIAEAMVIARRALAKELEGERFHDLALDVLAHQLAGISLDRGKASIDEALSLLRQAWPYRGLDAGTVERILQQLSSEGIMWLEDGLFKLRRPGFSYYFTNLSMIPDTRRYTIRDISSRKTVGTLDEEFVAYHGDQGLVFIIKGEAWKIIDIDHERRQVLVETSNDLLGAIPAWEGELIPVPFEVAQEVGCLRSRIAELLSENQTVKQVASTLGKDYPIDEDTASWLVDQIQEQIGCGVLPTHELLLIEASENFVVLHACFGSLVNQTIGLVVAALLTTRMGASVAIKVDPYRIAFKLPVEASPELLQGILVELKPQQLLPILKIILKDSAMFKWRLVQVAKRFGAIKRDAELARLNLRRLVKSFEGTPIYEEAFRETLVEKLDVEKTREVLGLLSTGKIKIKTLIGAPTPLAWPVLNEISGGELIIPKRAEREIIRALRRRLDQQVVRLHCLNCNEWSITTRTGRVPDPPVCQNCGARLITLLPRESQQLMNAIKKHASGKPLTAAEDRLVKRAFQAANLVLTYGKRAVIALSGRGIGPQTATRILANCTRDDDFYRAILQAEKIYSRTRRFWAT</sequence>
<reference evidence="12 13" key="1">
    <citation type="journal article" date="2016" name="Nat. Microbiol.">
        <title>Genomic inference of the metabolism of cosmopolitan subsurface Archaea, Hadesarchaea.</title>
        <authorList>
            <person name="Baker B.J."/>
            <person name="Saw J.H."/>
            <person name="Lind A.E."/>
            <person name="Lazar C.S."/>
            <person name="Hinrichs K.-U."/>
            <person name="Teske A.P."/>
            <person name="Ettema T.J."/>
        </authorList>
    </citation>
    <scope>NUCLEOTIDE SEQUENCE [LARGE SCALE GENOMIC DNA]</scope>
</reference>
<dbReference type="GO" id="GO:0016887">
    <property type="term" value="F:ATP hydrolysis activity"/>
    <property type="evidence" value="ECO:0007669"/>
    <property type="project" value="TreeGrafter"/>
</dbReference>
<keyword evidence="6" id="KW-0238">DNA-binding</keyword>
<evidence type="ECO:0000256" key="1">
    <source>
        <dbReference type="ARBA" id="ARBA00022741"/>
    </source>
</evidence>
<organism evidence="12 13">
    <name type="scientific">Hadarchaeum yellowstonense</name>
    <dbReference type="NCBI Taxonomy" id="1776334"/>
    <lineage>
        <taxon>Archaea</taxon>
        <taxon>Methanobacteriati</taxon>
        <taxon>Candidatus Hadarchaeota</taxon>
        <taxon>Candidatus Hadarchaeia</taxon>
        <taxon>Candidatus Hadarchaeales</taxon>
        <taxon>Candidatus Hadarchaeaceae</taxon>
        <taxon>Candidatus Hadarchaeum</taxon>
    </lineage>
</organism>
<dbReference type="PANTHER" id="PTHR47962">
    <property type="entry name" value="ATP-DEPENDENT HELICASE LHR-RELATED-RELATED"/>
    <property type="match status" value="1"/>
</dbReference>
<dbReference type="GO" id="GO:0006281">
    <property type="term" value="P:DNA repair"/>
    <property type="evidence" value="ECO:0007669"/>
    <property type="project" value="UniProtKB-KW"/>
</dbReference>
<feature type="domain" description="Helicase ATP-binding" evidence="10">
    <location>
        <begin position="31"/>
        <end position="208"/>
    </location>
</feature>
<comment type="similarity">
    <text evidence="9">Belongs to the Lhr helicase family. Lhr-Core subfamily.</text>
</comment>
<dbReference type="InterPro" id="IPR027417">
    <property type="entry name" value="P-loop_NTPase"/>
</dbReference>
<dbReference type="PROSITE" id="PS51194">
    <property type="entry name" value="HELICASE_CTER"/>
    <property type="match status" value="1"/>
</dbReference>
<feature type="domain" description="Helicase C-terminal" evidence="11">
    <location>
        <begin position="250"/>
        <end position="402"/>
    </location>
</feature>
<proteinExistence type="inferred from homology"/>
<evidence type="ECO:0000256" key="6">
    <source>
        <dbReference type="ARBA" id="ARBA00023125"/>
    </source>
</evidence>